<keyword evidence="7 14" id="KW-0479">Metal-binding</keyword>
<gene>
    <name evidence="16" type="ORF">R3P38DRAFT_2981890</name>
</gene>
<reference evidence="16 17" key="1">
    <citation type="journal article" date="2024" name="J Genomics">
        <title>Draft genome sequencing and assembly of Favolaschia claudopus CIRM-BRFM 2984 isolated from oak limbs.</title>
        <authorList>
            <person name="Navarro D."/>
            <person name="Drula E."/>
            <person name="Chaduli D."/>
            <person name="Cazenave R."/>
            <person name="Ahrendt S."/>
            <person name="Wang J."/>
            <person name="Lipzen A."/>
            <person name="Daum C."/>
            <person name="Barry K."/>
            <person name="Grigoriev I.V."/>
            <person name="Favel A."/>
            <person name="Rosso M.N."/>
            <person name="Martin F."/>
        </authorList>
    </citation>
    <scope>NUCLEOTIDE SEQUENCE [LARGE SCALE GENOMIC DNA]</scope>
    <source>
        <strain evidence="16 17">CIRM-BRFM 2984</strain>
    </source>
</reference>
<comment type="pathway">
    <text evidence="3">Secondary metabolite biosynthesis.</text>
</comment>
<evidence type="ECO:0000256" key="7">
    <source>
        <dbReference type="ARBA" id="ARBA00022723"/>
    </source>
</evidence>
<dbReference type="GO" id="GO:0005506">
    <property type="term" value="F:iron ion binding"/>
    <property type="evidence" value="ECO:0007669"/>
    <property type="project" value="InterPro"/>
</dbReference>
<proteinExistence type="inferred from homology"/>
<evidence type="ECO:0000256" key="14">
    <source>
        <dbReference type="PIRSR" id="PIRSR602401-1"/>
    </source>
</evidence>
<dbReference type="PANTHER" id="PTHR46300:SF2">
    <property type="entry name" value="CYTOCHROME P450 MONOOXYGENASE ALNH-RELATED"/>
    <property type="match status" value="1"/>
</dbReference>
<keyword evidence="17" id="KW-1185">Reference proteome</keyword>
<dbReference type="PRINTS" id="PR00463">
    <property type="entry name" value="EP450I"/>
</dbReference>
<evidence type="ECO:0000256" key="15">
    <source>
        <dbReference type="RuleBase" id="RU000461"/>
    </source>
</evidence>
<dbReference type="InterPro" id="IPR036396">
    <property type="entry name" value="Cyt_P450_sf"/>
</dbReference>
<sequence length="509" mass="58006">MDIIQLTAGSFIAVGIYLTWEHLCSSKSPKIPGPAPHPFVGHTLQVPVIKTWKYFERLAHEYGPIVKLSLNGNEIIVLSNPSDAEELLGRRSRNYSSRKPLIYAGKYESNNLRLSLLPYGDVLKRQRAAFHQMLQPRVLGGYEEMQLSESLRLLSDLAESPADYYNHFQRFPASLVFKLTFGEHLNDDGRDLAKGLEILTTFVQDINPNAHLVDTLPWLDMLPDFLSPWRAEARKKHAREVDFYGRLALNVKSRMEKDSSIECFAARLWDQQERFNMSDEEIFYIAGSAFLAGTDSNSVTLLWFVMAMALYPTAMKRAQEEIDAIWSSDSIPDFSRMRELPYCAAVIKEVIRWAPATPLSIPHYSDENDEYKGYVIPKGTSVISSLWGMHHNEDEFPNPYNFDPDRFLSKASEANGDVTDSLAEGHYGFGFGRRRCPGQHMAVKTTWIAVIRVLWAFKIERRKDDSGDLMNIDPEDCSSGLTIRPYEFPVKFVPRSAAHVQTIKLGRRI</sequence>
<keyword evidence="6" id="KW-0812">Transmembrane</keyword>
<dbReference type="InterPro" id="IPR050364">
    <property type="entry name" value="Cytochrome_P450_fung"/>
</dbReference>
<accession>A0AAW0AYK8</accession>
<dbReference type="Gene3D" id="1.10.630.10">
    <property type="entry name" value="Cytochrome P450"/>
    <property type="match status" value="1"/>
</dbReference>
<dbReference type="GO" id="GO:0020037">
    <property type="term" value="F:heme binding"/>
    <property type="evidence" value="ECO:0007669"/>
    <property type="project" value="InterPro"/>
</dbReference>
<evidence type="ECO:0000256" key="3">
    <source>
        <dbReference type="ARBA" id="ARBA00005179"/>
    </source>
</evidence>
<keyword evidence="9 15" id="KW-0560">Oxidoreductase</keyword>
<name>A0AAW0AYK8_9AGAR</name>
<organism evidence="16 17">
    <name type="scientific">Favolaschia claudopus</name>
    <dbReference type="NCBI Taxonomy" id="2862362"/>
    <lineage>
        <taxon>Eukaryota</taxon>
        <taxon>Fungi</taxon>
        <taxon>Dikarya</taxon>
        <taxon>Basidiomycota</taxon>
        <taxon>Agaricomycotina</taxon>
        <taxon>Agaricomycetes</taxon>
        <taxon>Agaricomycetidae</taxon>
        <taxon>Agaricales</taxon>
        <taxon>Marasmiineae</taxon>
        <taxon>Mycenaceae</taxon>
        <taxon>Favolaschia</taxon>
    </lineage>
</organism>
<dbReference type="InterPro" id="IPR017972">
    <property type="entry name" value="Cyt_P450_CS"/>
</dbReference>
<evidence type="ECO:0000313" key="16">
    <source>
        <dbReference type="EMBL" id="KAK7018236.1"/>
    </source>
</evidence>
<evidence type="ECO:0000256" key="2">
    <source>
        <dbReference type="ARBA" id="ARBA00004167"/>
    </source>
</evidence>
<dbReference type="PRINTS" id="PR00385">
    <property type="entry name" value="P450"/>
</dbReference>
<feature type="binding site" description="axial binding residue" evidence="14">
    <location>
        <position position="436"/>
    </location>
    <ligand>
        <name>heme</name>
        <dbReference type="ChEBI" id="CHEBI:30413"/>
    </ligand>
    <ligandPart>
        <name>Fe</name>
        <dbReference type="ChEBI" id="CHEBI:18248"/>
    </ligandPart>
</feature>
<comment type="caution">
    <text evidence="16">The sequence shown here is derived from an EMBL/GenBank/DDBJ whole genome shotgun (WGS) entry which is preliminary data.</text>
</comment>
<comment type="similarity">
    <text evidence="4 15">Belongs to the cytochrome P450 family.</text>
</comment>
<keyword evidence="5 14" id="KW-0349">Heme</keyword>
<dbReference type="GO" id="GO:0016020">
    <property type="term" value="C:membrane"/>
    <property type="evidence" value="ECO:0007669"/>
    <property type="project" value="UniProtKB-SubCell"/>
</dbReference>
<dbReference type="CDD" id="cd11065">
    <property type="entry name" value="CYP64-like"/>
    <property type="match status" value="1"/>
</dbReference>
<evidence type="ECO:0000256" key="13">
    <source>
        <dbReference type="ARBA" id="ARBA00023180"/>
    </source>
</evidence>
<keyword evidence="10 14" id="KW-0408">Iron</keyword>
<dbReference type="GO" id="GO:0016705">
    <property type="term" value="F:oxidoreductase activity, acting on paired donors, with incorporation or reduction of molecular oxygen"/>
    <property type="evidence" value="ECO:0007669"/>
    <property type="project" value="InterPro"/>
</dbReference>
<evidence type="ECO:0000256" key="9">
    <source>
        <dbReference type="ARBA" id="ARBA00023002"/>
    </source>
</evidence>
<dbReference type="AlphaFoldDB" id="A0AAW0AYK8"/>
<evidence type="ECO:0000256" key="4">
    <source>
        <dbReference type="ARBA" id="ARBA00010617"/>
    </source>
</evidence>
<evidence type="ECO:0000256" key="5">
    <source>
        <dbReference type="ARBA" id="ARBA00022617"/>
    </source>
</evidence>
<dbReference type="Pfam" id="PF00067">
    <property type="entry name" value="p450"/>
    <property type="match status" value="1"/>
</dbReference>
<comment type="subcellular location">
    <subcellularLocation>
        <location evidence="2">Membrane</location>
        <topology evidence="2">Single-pass membrane protein</topology>
    </subcellularLocation>
</comment>
<evidence type="ECO:0000256" key="8">
    <source>
        <dbReference type="ARBA" id="ARBA00022989"/>
    </source>
</evidence>
<evidence type="ECO:0000256" key="10">
    <source>
        <dbReference type="ARBA" id="ARBA00023004"/>
    </source>
</evidence>
<dbReference type="EMBL" id="JAWWNJ010000046">
    <property type="protein sequence ID" value="KAK7018236.1"/>
    <property type="molecule type" value="Genomic_DNA"/>
</dbReference>
<dbReference type="PROSITE" id="PS00086">
    <property type="entry name" value="CYTOCHROME_P450"/>
    <property type="match status" value="1"/>
</dbReference>
<keyword evidence="8" id="KW-1133">Transmembrane helix</keyword>
<keyword evidence="11 15" id="KW-0503">Monooxygenase</keyword>
<evidence type="ECO:0000256" key="12">
    <source>
        <dbReference type="ARBA" id="ARBA00023136"/>
    </source>
</evidence>
<protein>
    <submittedName>
        <fullName evidence="16">Cytochrome P450</fullName>
    </submittedName>
</protein>
<keyword evidence="12" id="KW-0472">Membrane</keyword>
<dbReference type="Proteomes" id="UP001362999">
    <property type="component" value="Unassembled WGS sequence"/>
</dbReference>
<keyword evidence="13" id="KW-0325">Glycoprotein</keyword>
<evidence type="ECO:0000256" key="1">
    <source>
        <dbReference type="ARBA" id="ARBA00001971"/>
    </source>
</evidence>
<evidence type="ECO:0000256" key="11">
    <source>
        <dbReference type="ARBA" id="ARBA00023033"/>
    </source>
</evidence>
<evidence type="ECO:0000313" key="17">
    <source>
        <dbReference type="Proteomes" id="UP001362999"/>
    </source>
</evidence>
<dbReference type="InterPro" id="IPR002401">
    <property type="entry name" value="Cyt_P450_E_grp-I"/>
</dbReference>
<dbReference type="GO" id="GO:0004497">
    <property type="term" value="F:monooxygenase activity"/>
    <property type="evidence" value="ECO:0007669"/>
    <property type="project" value="UniProtKB-KW"/>
</dbReference>
<dbReference type="PANTHER" id="PTHR46300">
    <property type="entry name" value="P450, PUTATIVE (EUROFUNG)-RELATED-RELATED"/>
    <property type="match status" value="1"/>
</dbReference>
<comment type="cofactor">
    <cofactor evidence="1 14">
        <name>heme</name>
        <dbReference type="ChEBI" id="CHEBI:30413"/>
    </cofactor>
</comment>
<dbReference type="SUPFAM" id="SSF48264">
    <property type="entry name" value="Cytochrome P450"/>
    <property type="match status" value="1"/>
</dbReference>
<evidence type="ECO:0000256" key="6">
    <source>
        <dbReference type="ARBA" id="ARBA00022692"/>
    </source>
</evidence>
<dbReference type="InterPro" id="IPR001128">
    <property type="entry name" value="Cyt_P450"/>
</dbReference>